<dbReference type="Proteomes" id="UP001464378">
    <property type="component" value="Unassembled WGS sequence"/>
</dbReference>
<organism evidence="2 3">
    <name type="scientific">Pseudoflavonifractor intestinihominis</name>
    <dbReference type="NCBI Taxonomy" id="3133171"/>
    <lineage>
        <taxon>Bacteria</taxon>
        <taxon>Bacillati</taxon>
        <taxon>Bacillota</taxon>
        <taxon>Clostridia</taxon>
        <taxon>Eubacteriales</taxon>
        <taxon>Oscillospiraceae</taxon>
        <taxon>Pseudoflavonifractor</taxon>
    </lineage>
</organism>
<proteinExistence type="predicted"/>
<dbReference type="InterPro" id="IPR046947">
    <property type="entry name" value="LytR-like"/>
</dbReference>
<reference evidence="2 3" key="1">
    <citation type="submission" date="2024-03" db="EMBL/GenBank/DDBJ databases">
        <title>Human intestinal bacterial collection.</title>
        <authorList>
            <person name="Pauvert C."/>
            <person name="Hitch T.C.A."/>
            <person name="Clavel T."/>
        </authorList>
    </citation>
    <scope>NUCLEOTIDE SEQUENCE [LARGE SCALE GENOMIC DNA]</scope>
    <source>
        <strain evidence="2 3">CLA-AP-H29</strain>
    </source>
</reference>
<dbReference type="EMBL" id="JBBMFK010000015">
    <property type="protein sequence ID" value="MEQ2443862.1"/>
    <property type="molecule type" value="Genomic_DNA"/>
</dbReference>
<dbReference type="Gene3D" id="2.40.50.1020">
    <property type="entry name" value="LytTr DNA-binding domain"/>
    <property type="match status" value="1"/>
</dbReference>
<feature type="domain" description="HTH LytTR-type" evidence="1">
    <location>
        <begin position="63"/>
        <end position="157"/>
    </location>
</feature>
<name>A0ABV1E971_9FIRM</name>
<dbReference type="PANTHER" id="PTHR37299">
    <property type="entry name" value="TRANSCRIPTIONAL REGULATOR-RELATED"/>
    <property type="match status" value="1"/>
</dbReference>
<evidence type="ECO:0000313" key="3">
    <source>
        <dbReference type="Proteomes" id="UP001464378"/>
    </source>
</evidence>
<dbReference type="PANTHER" id="PTHR37299:SF1">
    <property type="entry name" value="STAGE 0 SPORULATION PROTEIN A HOMOLOG"/>
    <property type="match status" value="1"/>
</dbReference>
<dbReference type="Pfam" id="PF04397">
    <property type="entry name" value="LytTR"/>
    <property type="match status" value="1"/>
</dbReference>
<evidence type="ECO:0000259" key="1">
    <source>
        <dbReference type="SMART" id="SM00850"/>
    </source>
</evidence>
<dbReference type="InterPro" id="IPR011006">
    <property type="entry name" value="CheY-like_superfamily"/>
</dbReference>
<sequence>MDKNIGIVFVTNMMQYAIKGYEVDALDFIVKPLKYYQFSVKLARVIEKVRKREGREIVLTVSKEKIRLSVSEIYYVMVDKHTLVYHTSRGTFEEKGSSMSECAATLADCGFALCNSGCLVNLEHVTSVNKGTVSISKFPEELALSRGKKNEFTEKFMTYMRNR</sequence>
<dbReference type="Gene3D" id="3.40.50.2300">
    <property type="match status" value="1"/>
</dbReference>
<dbReference type="InterPro" id="IPR007492">
    <property type="entry name" value="LytTR_DNA-bd_dom"/>
</dbReference>
<dbReference type="RefSeq" id="WP_349231917.1">
    <property type="nucleotide sequence ID" value="NZ_JBBMFK010000015.1"/>
</dbReference>
<gene>
    <name evidence="2" type="ORF">WMO64_10355</name>
</gene>
<dbReference type="SUPFAM" id="SSF52172">
    <property type="entry name" value="CheY-like"/>
    <property type="match status" value="1"/>
</dbReference>
<protein>
    <submittedName>
        <fullName evidence="2">LytTR family transcriptional regulator DNA-binding domain-containing protein</fullName>
    </submittedName>
</protein>
<evidence type="ECO:0000313" key="2">
    <source>
        <dbReference type="EMBL" id="MEQ2443862.1"/>
    </source>
</evidence>
<keyword evidence="3" id="KW-1185">Reference proteome</keyword>
<keyword evidence="2" id="KW-0238">DNA-binding</keyword>
<comment type="caution">
    <text evidence="2">The sequence shown here is derived from an EMBL/GenBank/DDBJ whole genome shotgun (WGS) entry which is preliminary data.</text>
</comment>
<dbReference type="GO" id="GO:0003677">
    <property type="term" value="F:DNA binding"/>
    <property type="evidence" value="ECO:0007669"/>
    <property type="project" value="UniProtKB-KW"/>
</dbReference>
<dbReference type="SMART" id="SM00850">
    <property type="entry name" value="LytTR"/>
    <property type="match status" value="1"/>
</dbReference>
<accession>A0ABV1E971</accession>